<accession>A0A4Q2R8V2</accession>
<reference evidence="3 4" key="1">
    <citation type="submission" date="2018-09" db="EMBL/GenBank/DDBJ databases">
        <authorList>
            <person name="Grouzdev D.S."/>
            <person name="Krutkina M.S."/>
        </authorList>
    </citation>
    <scope>NUCLEOTIDE SEQUENCE [LARGE SCALE GENOMIC DNA]</scope>
    <source>
        <strain evidence="3 4">RmlP001</strain>
    </source>
</reference>
<sequence length="97" mass="9646">MIQEAAMHTPAAASPTTAGFGPGDALASLGATQRACLGRGLSLVLILALACVTLVYAPLLGRPDGTTAGGAAIRVAHEATTGPRPSTRTGARPRKKA</sequence>
<organism evidence="3 4">
    <name type="scientific">Lichenibacterium ramalinae</name>
    <dbReference type="NCBI Taxonomy" id="2316527"/>
    <lineage>
        <taxon>Bacteria</taxon>
        <taxon>Pseudomonadati</taxon>
        <taxon>Pseudomonadota</taxon>
        <taxon>Alphaproteobacteria</taxon>
        <taxon>Hyphomicrobiales</taxon>
        <taxon>Lichenihabitantaceae</taxon>
        <taxon>Lichenibacterium</taxon>
    </lineage>
</organism>
<proteinExistence type="predicted"/>
<dbReference type="Proteomes" id="UP000289411">
    <property type="component" value="Unassembled WGS sequence"/>
</dbReference>
<keyword evidence="2" id="KW-1133">Transmembrane helix</keyword>
<keyword evidence="2" id="KW-0812">Transmembrane</keyword>
<evidence type="ECO:0000256" key="2">
    <source>
        <dbReference type="SAM" id="Phobius"/>
    </source>
</evidence>
<name>A0A4Q2R8V2_9HYPH</name>
<protein>
    <submittedName>
        <fullName evidence="3">Uncharacterized protein</fullName>
    </submittedName>
</protein>
<evidence type="ECO:0000313" key="3">
    <source>
        <dbReference type="EMBL" id="RYB03016.1"/>
    </source>
</evidence>
<keyword evidence="2" id="KW-0472">Membrane</keyword>
<comment type="caution">
    <text evidence="3">The sequence shown here is derived from an EMBL/GenBank/DDBJ whole genome shotgun (WGS) entry which is preliminary data.</text>
</comment>
<evidence type="ECO:0000313" key="4">
    <source>
        <dbReference type="Proteomes" id="UP000289411"/>
    </source>
</evidence>
<reference evidence="3 4" key="2">
    <citation type="submission" date="2019-02" db="EMBL/GenBank/DDBJ databases">
        <title>'Lichenibacterium ramalinii' gen. nov. sp. nov., 'Lichenibacterium minor' gen. nov. sp. nov.</title>
        <authorList>
            <person name="Pankratov T."/>
        </authorList>
    </citation>
    <scope>NUCLEOTIDE SEQUENCE [LARGE SCALE GENOMIC DNA]</scope>
    <source>
        <strain evidence="3 4">RmlP001</strain>
    </source>
</reference>
<feature type="transmembrane region" description="Helical" evidence="2">
    <location>
        <begin position="40"/>
        <end position="59"/>
    </location>
</feature>
<gene>
    <name evidence="3" type="ORF">D3272_18245</name>
</gene>
<keyword evidence="4" id="KW-1185">Reference proteome</keyword>
<dbReference type="AlphaFoldDB" id="A0A4Q2R8V2"/>
<feature type="region of interest" description="Disordered" evidence="1">
    <location>
        <begin position="67"/>
        <end position="97"/>
    </location>
</feature>
<evidence type="ECO:0000256" key="1">
    <source>
        <dbReference type="SAM" id="MobiDB-lite"/>
    </source>
</evidence>
<dbReference type="EMBL" id="QYBC01000016">
    <property type="protein sequence ID" value="RYB03016.1"/>
    <property type="molecule type" value="Genomic_DNA"/>
</dbReference>